<dbReference type="GO" id="GO:0006508">
    <property type="term" value="P:proteolysis"/>
    <property type="evidence" value="ECO:0007669"/>
    <property type="project" value="TreeGrafter"/>
</dbReference>
<dbReference type="SMART" id="SM01011">
    <property type="entry name" value="AMP_N"/>
    <property type="match status" value="1"/>
</dbReference>
<evidence type="ECO:0000259" key="6">
    <source>
        <dbReference type="SMART" id="SM01011"/>
    </source>
</evidence>
<dbReference type="InterPro" id="IPR000994">
    <property type="entry name" value="Pept_M24"/>
</dbReference>
<dbReference type="SUPFAM" id="SSF55920">
    <property type="entry name" value="Creatinase/aminopeptidase"/>
    <property type="match status" value="1"/>
</dbReference>
<proteinExistence type="inferred from homology"/>
<organism evidence="7 8">
    <name type="scientific">Anaeramoeba flamelloides</name>
    <dbReference type="NCBI Taxonomy" id="1746091"/>
    <lineage>
        <taxon>Eukaryota</taxon>
        <taxon>Metamonada</taxon>
        <taxon>Anaeramoebidae</taxon>
        <taxon>Anaeramoeba</taxon>
    </lineage>
</organism>
<keyword evidence="3" id="KW-0479">Metal-binding</keyword>
<evidence type="ECO:0000313" key="8">
    <source>
        <dbReference type="Proteomes" id="UP001146793"/>
    </source>
</evidence>
<dbReference type="InterPro" id="IPR029149">
    <property type="entry name" value="Creatin/AminoP/Spt16_N"/>
</dbReference>
<dbReference type="PANTHER" id="PTHR43226:SF4">
    <property type="entry name" value="XAA-PRO AMINOPEPTIDASE 3"/>
    <property type="match status" value="1"/>
</dbReference>
<dbReference type="Pfam" id="PF00557">
    <property type="entry name" value="Peptidase_M24"/>
    <property type="match status" value="1"/>
</dbReference>
<evidence type="ECO:0000256" key="4">
    <source>
        <dbReference type="ARBA" id="ARBA00022801"/>
    </source>
</evidence>
<dbReference type="InterPro" id="IPR036005">
    <property type="entry name" value="Creatinase/aminopeptidase-like"/>
</dbReference>
<dbReference type="GO" id="GO:0005739">
    <property type="term" value="C:mitochondrion"/>
    <property type="evidence" value="ECO:0007669"/>
    <property type="project" value="TreeGrafter"/>
</dbReference>
<reference evidence="7" key="1">
    <citation type="submission" date="2022-08" db="EMBL/GenBank/DDBJ databases">
        <title>Novel sulphate-reducing endosymbionts in the free-living metamonad Anaeramoeba.</title>
        <authorList>
            <person name="Jerlstrom-Hultqvist J."/>
            <person name="Cepicka I."/>
            <person name="Gallot-Lavallee L."/>
            <person name="Salas-Leiva D."/>
            <person name="Curtis B.A."/>
            <person name="Zahonova K."/>
            <person name="Pipaliya S."/>
            <person name="Dacks J."/>
            <person name="Roger A.J."/>
        </authorList>
    </citation>
    <scope>NUCLEOTIDE SEQUENCE</scope>
    <source>
        <strain evidence="7">Busselton2</strain>
    </source>
</reference>
<dbReference type="GO" id="GO:0070006">
    <property type="term" value="F:metalloaminopeptidase activity"/>
    <property type="evidence" value="ECO:0007669"/>
    <property type="project" value="InterPro"/>
</dbReference>
<evidence type="ECO:0000256" key="2">
    <source>
        <dbReference type="ARBA" id="ARBA00008766"/>
    </source>
</evidence>
<accession>A0AAV7Y8U5</accession>
<keyword evidence="7" id="KW-0031">Aminopeptidase</keyword>
<keyword evidence="4" id="KW-0378">Hydrolase</keyword>
<evidence type="ECO:0000256" key="3">
    <source>
        <dbReference type="ARBA" id="ARBA00022723"/>
    </source>
</evidence>
<dbReference type="SUPFAM" id="SSF53092">
    <property type="entry name" value="Creatinase/prolidase N-terminal domain"/>
    <property type="match status" value="1"/>
</dbReference>
<keyword evidence="5" id="KW-0464">Manganese</keyword>
<sequence length="509" mass="58275">MLSLLRPNSRSFPNMVSSNLLKSCFGKKRSNLKYRLRQYHPKTHPSLMKKNEITPLISKNEYQTRREQLMSKFPNNSLVVIPTDVPEKDAEISSLPTSWNLRPNPNLFYLTGLQEPYSMMTLYKNKKGQVVFSLFVKQRQNGLGIEQFNCGTTRAKTYFGSNNSYSVSKFEDIVLDQLSGIDYLFCDINNSKFLDLIQKKVSIIFDPTSQQFGESSKSRSSNNNTKPNLNLYLLSDNIEEIRAIKSKSEIKLLQRSADITAEAFLSVFRNAKSAKWEFELSSLFEYECKKRGAQHLAFPTCLQSGYNSIVIHYTQNDEMINKNDLILMDAGCQVDGYCSDVTRCYPVSGKFTLPQRKLYEAVLRAQKQLIKECIADDNTSIATLQMTSEILLTEELLKLGIIKAKSLKQALTRKLFRRFYYHNIGHHLGIEVHDVPTIQDTIPLQNGMAITIEPGLYIPYDYDIPAEYRGIGIRIEDDIVINHRKPIILTKNIPKDPLEIEDLILSGKK</sequence>
<dbReference type="Pfam" id="PF05195">
    <property type="entry name" value="AMP_N"/>
    <property type="match status" value="1"/>
</dbReference>
<dbReference type="Gene3D" id="3.90.230.10">
    <property type="entry name" value="Creatinase/methionine aminopeptidase superfamily"/>
    <property type="match status" value="1"/>
</dbReference>
<comment type="caution">
    <text evidence="7">The sequence shown here is derived from an EMBL/GenBank/DDBJ whole genome shotgun (WGS) entry which is preliminary data.</text>
</comment>
<dbReference type="InterPro" id="IPR052433">
    <property type="entry name" value="X-Pro_dipept-like"/>
</dbReference>
<evidence type="ECO:0000256" key="5">
    <source>
        <dbReference type="ARBA" id="ARBA00023211"/>
    </source>
</evidence>
<dbReference type="GO" id="GO:0030145">
    <property type="term" value="F:manganese ion binding"/>
    <property type="evidence" value="ECO:0007669"/>
    <property type="project" value="InterPro"/>
</dbReference>
<comment type="similarity">
    <text evidence="2">Belongs to the peptidase M24B family.</text>
</comment>
<dbReference type="AlphaFoldDB" id="A0AAV7Y8U5"/>
<gene>
    <name evidence="7" type="ORF">M0812_29010</name>
</gene>
<name>A0AAV7Y8U5_9EUKA</name>
<evidence type="ECO:0000313" key="7">
    <source>
        <dbReference type="EMBL" id="KAJ3424292.1"/>
    </source>
</evidence>
<protein>
    <submittedName>
        <fullName evidence="7">Xaa-pro aminopeptidase</fullName>
    </submittedName>
</protein>
<feature type="domain" description="Aminopeptidase P N-terminal" evidence="6">
    <location>
        <begin position="57"/>
        <end position="195"/>
    </location>
</feature>
<evidence type="ECO:0000256" key="1">
    <source>
        <dbReference type="ARBA" id="ARBA00001936"/>
    </source>
</evidence>
<dbReference type="EMBL" id="JANTQA010000072">
    <property type="protein sequence ID" value="KAJ3424292.1"/>
    <property type="molecule type" value="Genomic_DNA"/>
</dbReference>
<dbReference type="Gene3D" id="3.40.350.10">
    <property type="entry name" value="Creatinase/prolidase N-terminal domain"/>
    <property type="match status" value="1"/>
</dbReference>
<comment type="cofactor">
    <cofactor evidence="1">
        <name>Mn(2+)</name>
        <dbReference type="ChEBI" id="CHEBI:29035"/>
    </cofactor>
</comment>
<dbReference type="CDD" id="cd01087">
    <property type="entry name" value="Prolidase"/>
    <property type="match status" value="1"/>
</dbReference>
<dbReference type="Proteomes" id="UP001146793">
    <property type="component" value="Unassembled WGS sequence"/>
</dbReference>
<dbReference type="InterPro" id="IPR007865">
    <property type="entry name" value="Aminopep_P_N"/>
</dbReference>
<dbReference type="PANTHER" id="PTHR43226">
    <property type="entry name" value="XAA-PRO AMINOPEPTIDASE 3"/>
    <property type="match status" value="1"/>
</dbReference>
<keyword evidence="7" id="KW-0645">Protease</keyword>